<reference evidence="3" key="1">
    <citation type="journal article" date="2019" name="Int. J. Syst. Evol. Microbiol.">
        <title>The Global Catalogue of Microorganisms (GCM) 10K type strain sequencing project: providing services to taxonomists for standard genome sequencing and annotation.</title>
        <authorList>
            <consortium name="The Broad Institute Genomics Platform"/>
            <consortium name="The Broad Institute Genome Sequencing Center for Infectious Disease"/>
            <person name="Wu L."/>
            <person name="Ma J."/>
        </authorList>
    </citation>
    <scope>NUCLEOTIDE SEQUENCE [LARGE SCALE GENOMIC DNA]</scope>
    <source>
        <strain evidence="3">ICMP 6774ER</strain>
    </source>
</reference>
<evidence type="ECO:0008006" key="4">
    <source>
        <dbReference type="Google" id="ProtNLM"/>
    </source>
</evidence>
<dbReference type="RefSeq" id="WP_379583830.1">
    <property type="nucleotide sequence ID" value="NZ_JBHUFV010000112.1"/>
</dbReference>
<organism evidence="2 3">
    <name type="scientific">Nonomuraea mangrovi</name>
    <dbReference type="NCBI Taxonomy" id="2316207"/>
    <lineage>
        <taxon>Bacteria</taxon>
        <taxon>Bacillati</taxon>
        <taxon>Actinomycetota</taxon>
        <taxon>Actinomycetes</taxon>
        <taxon>Streptosporangiales</taxon>
        <taxon>Streptosporangiaceae</taxon>
        <taxon>Nonomuraea</taxon>
    </lineage>
</organism>
<protein>
    <recommendedName>
        <fullName evidence="4">Lsr2 family protein</fullName>
    </recommendedName>
</protein>
<keyword evidence="3" id="KW-1185">Reference proteome</keyword>
<dbReference type="EMBL" id="JBHUFV010000112">
    <property type="protein sequence ID" value="MFD1940538.1"/>
    <property type="molecule type" value="Genomic_DNA"/>
</dbReference>
<evidence type="ECO:0000313" key="3">
    <source>
        <dbReference type="Proteomes" id="UP001597368"/>
    </source>
</evidence>
<name>A0ABW4TEQ1_9ACTN</name>
<proteinExistence type="predicted"/>
<gene>
    <name evidence="2" type="ORF">ACFSKW_54695</name>
</gene>
<accession>A0ABW4TEQ1</accession>
<feature type="region of interest" description="Disordered" evidence="1">
    <location>
        <begin position="1"/>
        <end position="65"/>
    </location>
</feature>
<evidence type="ECO:0000313" key="2">
    <source>
        <dbReference type="EMBL" id="MFD1940538.1"/>
    </source>
</evidence>
<dbReference type="Proteomes" id="UP001597368">
    <property type="component" value="Unassembled WGS sequence"/>
</dbReference>
<evidence type="ECO:0000256" key="1">
    <source>
        <dbReference type="SAM" id="MobiDB-lite"/>
    </source>
</evidence>
<comment type="caution">
    <text evidence="2">The sequence shown here is derived from an EMBL/GenBank/DDBJ whole genome shotgun (WGS) entry which is preliminary data.</text>
</comment>
<sequence length="101" mass="10867">MRAAGGHVAERIAPEPGSDEEQRLDQLAADPASGWRRIEDVEGAVGHGAAPSTPTAGGRPRKNASEAVWRDWAVSHGMDREQADDLTKAQLIELADQLEEE</sequence>